<feature type="compositionally biased region" description="Basic and acidic residues" evidence="1">
    <location>
        <begin position="405"/>
        <end position="418"/>
    </location>
</feature>
<feature type="region of interest" description="Disordered" evidence="1">
    <location>
        <begin position="462"/>
        <end position="501"/>
    </location>
</feature>
<dbReference type="Pfam" id="PF05036">
    <property type="entry name" value="SPOR"/>
    <property type="match status" value="1"/>
</dbReference>
<dbReference type="Gene3D" id="1.25.40.10">
    <property type="entry name" value="Tetratricopeptide repeat domain"/>
    <property type="match status" value="1"/>
</dbReference>
<comment type="caution">
    <text evidence="4">The sequence shown here is derived from an EMBL/GenBank/DDBJ whole genome shotgun (WGS) entry which is preliminary data.</text>
</comment>
<dbReference type="RefSeq" id="WP_380890875.1">
    <property type="nucleotide sequence ID" value="NZ_JBHUDY010000002.1"/>
</dbReference>
<dbReference type="PANTHER" id="PTHR48128">
    <property type="entry name" value="REPELLENT PROTEIN 1"/>
    <property type="match status" value="1"/>
</dbReference>
<dbReference type="PRINTS" id="PR01217">
    <property type="entry name" value="PRICHEXTENSN"/>
</dbReference>
<feature type="compositionally biased region" description="Basic and acidic residues" evidence="1">
    <location>
        <begin position="380"/>
        <end position="389"/>
    </location>
</feature>
<feature type="compositionally biased region" description="Basic and acidic residues" evidence="1">
    <location>
        <begin position="480"/>
        <end position="496"/>
    </location>
</feature>
<evidence type="ECO:0000313" key="4">
    <source>
        <dbReference type="EMBL" id="MFD1613113.1"/>
    </source>
</evidence>
<protein>
    <submittedName>
        <fullName evidence="4">SPOR domain-containing protein</fullName>
    </submittedName>
</protein>
<feature type="domain" description="SPOR" evidence="3">
    <location>
        <begin position="497"/>
        <end position="578"/>
    </location>
</feature>
<dbReference type="InterPro" id="IPR053324">
    <property type="entry name" value="Hydrophobic_Surface_Structural"/>
</dbReference>
<dbReference type="SUPFAM" id="SSF48452">
    <property type="entry name" value="TPR-like"/>
    <property type="match status" value="1"/>
</dbReference>
<accession>A0ABW4I6U1</accession>
<dbReference type="EMBL" id="JBHUDY010000002">
    <property type="protein sequence ID" value="MFD1613113.1"/>
    <property type="molecule type" value="Genomic_DNA"/>
</dbReference>
<reference evidence="5" key="1">
    <citation type="journal article" date="2019" name="Int. J. Syst. Evol. Microbiol.">
        <title>The Global Catalogue of Microorganisms (GCM) 10K type strain sequencing project: providing services to taxonomists for standard genome sequencing and annotation.</title>
        <authorList>
            <consortium name="The Broad Institute Genomics Platform"/>
            <consortium name="The Broad Institute Genome Sequencing Center for Infectious Disease"/>
            <person name="Wu L."/>
            <person name="Ma J."/>
        </authorList>
    </citation>
    <scope>NUCLEOTIDE SEQUENCE [LARGE SCALE GENOMIC DNA]</scope>
    <source>
        <strain evidence="5">CGMCC 1.16275</strain>
    </source>
</reference>
<keyword evidence="2" id="KW-0732">Signal</keyword>
<dbReference type="Proteomes" id="UP001597115">
    <property type="component" value="Unassembled WGS sequence"/>
</dbReference>
<keyword evidence="5" id="KW-1185">Reference proteome</keyword>
<evidence type="ECO:0000259" key="3">
    <source>
        <dbReference type="PROSITE" id="PS51724"/>
    </source>
</evidence>
<dbReference type="InterPro" id="IPR011990">
    <property type="entry name" value="TPR-like_helical_dom_sf"/>
</dbReference>
<name>A0ABW4I6U1_9SPHN</name>
<gene>
    <name evidence="4" type="ORF">ACFSCW_15005</name>
</gene>
<feature type="compositionally biased region" description="Pro residues" evidence="1">
    <location>
        <begin position="285"/>
        <end position="301"/>
    </location>
</feature>
<proteinExistence type="predicted"/>
<dbReference type="InterPro" id="IPR036680">
    <property type="entry name" value="SPOR-like_sf"/>
</dbReference>
<feature type="signal peptide" evidence="2">
    <location>
        <begin position="1"/>
        <end position="26"/>
    </location>
</feature>
<dbReference type="PROSITE" id="PS51724">
    <property type="entry name" value="SPOR"/>
    <property type="match status" value="1"/>
</dbReference>
<organism evidence="4 5">
    <name type="scientific">Sphingomonas tabacisoli</name>
    <dbReference type="NCBI Taxonomy" id="2249466"/>
    <lineage>
        <taxon>Bacteria</taxon>
        <taxon>Pseudomonadati</taxon>
        <taxon>Pseudomonadota</taxon>
        <taxon>Alphaproteobacteria</taxon>
        <taxon>Sphingomonadales</taxon>
        <taxon>Sphingomonadaceae</taxon>
        <taxon>Sphingomonas</taxon>
    </lineage>
</organism>
<sequence>MIRKLSRSAAFGLGALLLASASVVSAQYATERPADRLSRYLRELASDPTSVSALIGAGQAALDVGDGNAALGFFARADERSPRNGQIKAGLARALLIVDNPREALKMFDAARSLGVPEADIAGDRGLAYDLRGETKRAQRDYQLALTRGPNDDITKRYALSLGITGERDAALKLLDPLLYKRDQGAWRARAFILAMTGDVPGGSRIVHQVMPERMAQTMDPFLQRLASLNAAQKAAAVHLGEMPADARMAAAAPIVQPTPAYVAPTPTPVPTPTSRNARHRGRPVPAPTPTPTPPPPPPPVQVAQFEDPAQYAPRPVPTPTPSFAVRPAQRGDLDAIMRDIRSAASNGTAVRSPAPVRVAQVTPKPTPTPTPKPSPTPKADAKKAKAEAAADECVPVRAKGKRASTKDKCEVPADDCKPAAGTGKRVAAKDQCDVPVADCKPAPKKGRHAAVKDQCEVPVEDCKPAPKTKGKHPAAKTQCDPKDAKQAALKKKPEPPKNPARFWVQVAGGANAKTLPKEWSAVAAKAPELKGKGPWTAKNRATNRLLAGPYKSEDEAQAAVAKLRKAGIGAFRWSSDEGEAVEKIGGK</sequence>
<feature type="region of interest" description="Disordered" evidence="1">
    <location>
        <begin position="260"/>
        <end position="304"/>
    </location>
</feature>
<feature type="compositionally biased region" description="Pro residues" evidence="1">
    <location>
        <begin position="365"/>
        <end position="377"/>
    </location>
</feature>
<evidence type="ECO:0000256" key="1">
    <source>
        <dbReference type="SAM" id="MobiDB-lite"/>
    </source>
</evidence>
<feature type="region of interest" description="Disordered" evidence="1">
    <location>
        <begin position="345"/>
        <end position="430"/>
    </location>
</feature>
<dbReference type="SUPFAM" id="SSF110997">
    <property type="entry name" value="Sporulation related repeat"/>
    <property type="match status" value="1"/>
</dbReference>
<evidence type="ECO:0000313" key="5">
    <source>
        <dbReference type="Proteomes" id="UP001597115"/>
    </source>
</evidence>
<dbReference type="InterPro" id="IPR007730">
    <property type="entry name" value="SPOR-like_dom"/>
</dbReference>
<feature type="chain" id="PRO_5046715311" evidence="2">
    <location>
        <begin position="27"/>
        <end position="588"/>
    </location>
</feature>
<evidence type="ECO:0000256" key="2">
    <source>
        <dbReference type="SAM" id="SignalP"/>
    </source>
</evidence>